<accession>A0ABP6W4F9</accession>
<name>A0ABP6W4F9_9GAMM</name>
<dbReference type="InterPro" id="IPR026387">
    <property type="entry name" value="OMP_w_GlyGly"/>
</dbReference>
<dbReference type="NCBIfam" id="TIGR04219">
    <property type="entry name" value="OMP_w_GlyGly"/>
    <property type="match status" value="1"/>
</dbReference>
<dbReference type="EMBL" id="BAABCX010000003">
    <property type="protein sequence ID" value="GAA3544787.1"/>
    <property type="molecule type" value="Genomic_DNA"/>
</dbReference>
<keyword evidence="1" id="KW-0732">Signal</keyword>
<organism evidence="2 3">
    <name type="scientific">Zobellella aerophila</name>
    <dbReference type="NCBI Taxonomy" id="870480"/>
    <lineage>
        <taxon>Bacteria</taxon>
        <taxon>Pseudomonadati</taxon>
        <taxon>Pseudomonadota</taxon>
        <taxon>Gammaproteobacteria</taxon>
        <taxon>Aeromonadales</taxon>
        <taxon>Aeromonadaceae</taxon>
        <taxon>Zobellella</taxon>
    </lineage>
</organism>
<keyword evidence="3" id="KW-1185">Reference proteome</keyword>
<evidence type="ECO:0000313" key="2">
    <source>
        <dbReference type="EMBL" id="GAA3544787.1"/>
    </source>
</evidence>
<evidence type="ECO:0000313" key="3">
    <source>
        <dbReference type="Proteomes" id="UP001500795"/>
    </source>
</evidence>
<protein>
    <submittedName>
        <fullName evidence="2">TIGR04219 family outer membrane beta-barrel protein</fullName>
    </submittedName>
</protein>
<evidence type="ECO:0000256" key="1">
    <source>
        <dbReference type="SAM" id="SignalP"/>
    </source>
</evidence>
<proteinExistence type="predicted"/>
<gene>
    <name evidence="2" type="ORF">GCM10022394_26020</name>
</gene>
<feature type="signal peptide" evidence="1">
    <location>
        <begin position="1"/>
        <end position="24"/>
    </location>
</feature>
<comment type="caution">
    <text evidence="2">The sequence shown here is derived from an EMBL/GenBank/DDBJ whole genome shotgun (WGS) entry which is preliminary data.</text>
</comment>
<feature type="chain" id="PRO_5046257562" evidence="1">
    <location>
        <begin position="25"/>
        <end position="251"/>
    </location>
</feature>
<dbReference type="RefSeq" id="WP_344958699.1">
    <property type="nucleotide sequence ID" value="NZ_BAABCX010000003.1"/>
</dbReference>
<reference evidence="3" key="1">
    <citation type="journal article" date="2019" name="Int. J. Syst. Evol. Microbiol.">
        <title>The Global Catalogue of Microorganisms (GCM) 10K type strain sequencing project: providing services to taxonomists for standard genome sequencing and annotation.</title>
        <authorList>
            <consortium name="The Broad Institute Genomics Platform"/>
            <consortium name="The Broad Institute Genome Sequencing Center for Infectious Disease"/>
            <person name="Wu L."/>
            <person name="Ma J."/>
        </authorList>
    </citation>
    <scope>NUCLEOTIDE SEQUENCE [LARGE SCALE GENOMIC DNA]</scope>
    <source>
        <strain evidence="3">JCM 17110</strain>
    </source>
</reference>
<sequence length="251" mass="26975">MNKTPVSGALFTLFGTLLLGSAQADTLGIQAGAGVWDNEFDGDFSNRGGNISASQFNFGDETEGFVYLAFEHPVPVLPNLKLQYGRNDSSGTGNVNVDFAGQTFTGNVDATIDLKQLDVIMYYELLDNWVNLDAGINVKVIDGNITLNQEDTNTRGSADFSAAMPMLYGAARFDLPFSGASVGAEGSFLAFDGHRIADYKVNAGYQFIDTPAFGLGVEVGYRQLELRLDDLSDVNADVSFSGPMANLTMHF</sequence>
<dbReference type="Proteomes" id="UP001500795">
    <property type="component" value="Unassembled WGS sequence"/>
</dbReference>